<keyword evidence="2" id="KW-1185">Reference proteome</keyword>
<evidence type="ECO:0000313" key="3">
    <source>
        <dbReference type="WBParaSite" id="Pan_g14896.t1"/>
    </source>
</evidence>
<reference evidence="2" key="1">
    <citation type="journal article" date="2013" name="Genetics">
        <title>The draft genome and transcriptome of Panagrellus redivivus are shaped by the harsh demands of a free-living lifestyle.</title>
        <authorList>
            <person name="Srinivasan J."/>
            <person name="Dillman A.R."/>
            <person name="Macchietto M.G."/>
            <person name="Heikkinen L."/>
            <person name="Lakso M."/>
            <person name="Fracchia K.M."/>
            <person name="Antoshechkin I."/>
            <person name="Mortazavi A."/>
            <person name="Wong G."/>
            <person name="Sternberg P.W."/>
        </authorList>
    </citation>
    <scope>NUCLEOTIDE SEQUENCE [LARGE SCALE GENOMIC DNA]</scope>
    <source>
        <strain evidence="2">MT8872</strain>
    </source>
</reference>
<name>A0A7E4V004_PANRE</name>
<organism evidence="2 3">
    <name type="scientific">Panagrellus redivivus</name>
    <name type="common">Microworm</name>
    <dbReference type="NCBI Taxonomy" id="6233"/>
    <lineage>
        <taxon>Eukaryota</taxon>
        <taxon>Metazoa</taxon>
        <taxon>Ecdysozoa</taxon>
        <taxon>Nematoda</taxon>
        <taxon>Chromadorea</taxon>
        <taxon>Rhabditida</taxon>
        <taxon>Tylenchina</taxon>
        <taxon>Panagrolaimomorpha</taxon>
        <taxon>Panagrolaimoidea</taxon>
        <taxon>Panagrolaimidae</taxon>
        <taxon>Panagrellus</taxon>
    </lineage>
</organism>
<accession>A0A7E4V004</accession>
<reference evidence="3" key="2">
    <citation type="submission" date="2020-10" db="UniProtKB">
        <authorList>
            <consortium name="WormBaseParasite"/>
        </authorList>
    </citation>
    <scope>IDENTIFICATION</scope>
</reference>
<protein>
    <submittedName>
        <fullName evidence="3">NR LBD domain-containing protein</fullName>
    </submittedName>
</protein>
<dbReference type="AlphaFoldDB" id="A0A7E4V004"/>
<sequence length="154" mass="17010">MTNLSILLNGILTEAEGMIAEYDKWKSQPTVNKVKMMMMTLQFSRYYRLAGAFAESALATVDGDAQQELASELNRITLQKLEDTIECTDFDVTAEECYSDDEDSHQKTHNNNSDCIILDALLPSESRSPTNHGSHSSTVSLPSTVTSSPDNNVL</sequence>
<evidence type="ECO:0000256" key="1">
    <source>
        <dbReference type="SAM" id="MobiDB-lite"/>
    </source>
</evidence>
<evidence type="ECO:0000313" key="2">
    <source>
        <dbReference type="Proteomes" id="UP000492821"/>
    </source>
</evidence>
<feature type="compositionally biased region" description="Low complexity" evidence="1">
    <location>
        <begin position="134"/>
        <end position="154"/>
    </location>
</feature>
<dbReference type="WBParaSite" id="Pan_g14896.t1">
    <property type="protein sequence ID" value="Pan_g14896.t1"/>
    <property type="gene ID" value="Pan_g14896"/>
</dbReference>
<feature type="region of interest" description="Disordered" evidence="1">
    <location>
        <begin position="126"/>
        <end position="154"/>
    </location>
</feature>
<proteinExistence type="predicted"/>
<dbReference type="Proteomes" id="UP000492821">
    <property type="component" value="Unassembled WGS sequence"/>
</dbReference>